<keyword evidence="6 10" id="KW-0915">Sodium</keyword>
<evidence type="ECO:0000256" key="8">
    <source>
        <dbReference type="ARBA" id="ARBA00023136"/>
    </source>
</evidence>
<feature type="transmembrane region" description="Helical" evidence="10">
    <location>
        <begin position="319"/>
        <end position="344"/>
    </location>
</feature>
<feature type="transmembrane region" description="Helical" evidence="10">
    <location>
        <begin position="54"/>
        <end position="73"/>
    </location>
</feature>
<dbReference type="GO" id="GO:0051453">
    <property type="term" value="P:regulation of intracellular pH"/>
    <property type="evidence" value="ECO:0007669"/>
    <property type="project" value="TreeGrafter"/>
</dbReference>
<protein>
    <submittedName>
        <fullName evidence="12">Na+/H+ antiporter</fullName>
    </submittedName>
</protein>
<name>A0A6J4QMX9_9ACTN</name>
<comment type="subcellular location">
    <subcellularLocation>
        <location evidence="1 10">Cell membrane</location>
        <topology evidence="1 10">Multi-pass membrane protein</topology>
    </subcellularLocation>
</comment>
<dbReference type="InterPro" id="IPR018422">
    <property type="entry name" value="Cation/H_exchanger_CPA1"/>
</dbReference>
<feature type="transmembrane region" description="Helical" evidence="10">
    <location>
        <begin position="85"/>
        <end position="105"/>
    </location>
</feature>
<keyword evidence="7 10" id="KW-0406">Ion transport</keyword>
<sequence length="543" mass="59134">MPQIEIILGLLLAVAALATLATRLGVPYPILLVLGGSALGFVPGLPPVVLDPELVFLLFLPPLLYVSALFTSWRDFRANVRAISLLAVGLVLMTTIVVAAVVHTVTDLPWAAAFVLGAIVSPTDAIAATTVAQRLGVPRRIVTILEGESLVNDATGIVAYRVAVAAVVTGAFSVWEAGLQFVVGAVGGVAVGFAVGWLVVWTRRHLSEDPSVQNTVSLLTPFVAYLAAEELPHTVWEALHGLFGVPADLHFSGVLAVVTTGLYLGRKGPYIISSGTRLQGFATWELITFLLNGLIFILIGLQLGSVVEGLEQYSAGQLIAYAVLVSLTVILVRMVWVFPATYLPRKVSRRIRERDPSPSWRSVSVVAWTGMRGVISLAAALALPFQTASGLSFPGRDLIIFLTFCVILATLVVQGLSLPVLIRALGLEDDHIGDKEETHGRIQVAEAALERLDELGEEDWVREDTTERIRGLYTYRRNRFASRFDGDPDGVEERSAAYQRLMVELLGAQRQRLIRMRDEGRIGDEVMHRIERELDLEESRLEL</sequence>
<dbReference type="EMBL" id="CADCVF010000009">
    <property type="protein sequence ID" value="CAA9445335.1"/>
    <property type="molecule type" value="Genomic_DNA"/>
</dbReference>
<keyword evidence="3 10" id="KW-1003">Cell membrane</keyword>
<comment type="function">
    <text evidence="10">Na(+)/H(+) antiporter that extrudes sodium in exchange for external protons.</text>
</comment>
<proteinExistence type="inferred from homology"/>
<dbReference type="AlphaFoldDB" id="A0A6J4QMX9"/>
<keyword evidence="10" id="KW-0050">Antiport</keyword>
<dbReference type="GO" id="GO:0015385">
    <property type="term" value="F:sodium:proton antiporter activity"/>
    <property type="evidence" value="ECO:0007669"/>
    <property type="project" value="InterPro"/>
</dbReference>
<dbReference type="PANTHER" id="PTHR10110">
    <property type="entry name" value="SODIUM/HYDROGEN EXCHANGER"/>
    <property type="match status" value="1"/>
</dbReference>
<dbReference type="PANTHER" id="PTHR10110:SF86">
    <property type="entry name" value="SODIUM_HYDROGEN EXCHANGER 7"/>
    <property type="match status" value="1"/>
</dbReference>
<dbReference type="GO" id="GO:0005886">
    <property type="term" value="C:plasma membrane"/>
    <property type="evidence" value="ECO:0007669"/>
    <property type="project" value="UniProtKB-SubCell"/>
</dbReference>
<dbReference type="NCBIfam" id="TIGR00831">
    <property type="entry name" value="a_cpa1"/>
    <property type="match status" value="1"/>
</dbReference>
<gene>
    <name evidence="12" type="ORF">AVDCRST_MAG58-345</name>
</gene>
<evidence type="ECO:0000259" key="11">
    <source>
        <dbReference type="Pfam" id="PF00999"/>
    </source>
</evidence>
<keyword evidence="9 10" id="KW-0739">Sodium transport</keyword>
<evidence type="ECO:0000256" key="7">
    <source>
        <dbReference type="ARBA" id="ARBA00023065"/>
    </source>
</evidence>
<dbReference type="Gene3D" id="6.10.140.1330">
    <property type="match status" value="1"/>
</dbReference>
<evidence type="ECO:0000256" key="6">
    <source>
        <dbReference type="ARBA" id="ARBA00023053"/>
    </source>
</evidence>
<evidence type="ECO:0000256" key="10">
    <source>
        <dbReference type="RuleBase" id="RU366002"/>
    </source>
</evidence>
<feature type="transmembrane region" description="Helical" evidence="10">
    <location>
        <begin position="398"/>
        <end position="422"/>
    </location>
</feature>
<feature type="transmembrane region" description="Helical" evidence="10">
    <location>
        <begin position="181"/>
        <end position="200"/>
    </location>
</feature>
<dbReference type="InterPro" id="IPR004705">
    <property type="entry name" value="Cation/H_exchanger_CPA1_bac"/>
</dbReference>
<evidence type="ECO:0000256" key="3">
    <source>
        <dbReference type="ARBA" id="ARBA00022475"/>
    </source>
</evidence>
<feature type="transmembrane region" description="Helical" evidence="10">
    <location>
        <begin position="286"/>
        <end position="307"/>
    </location>
</feature>
<keyword evidence="4 10" id="KW-0812">Transmembrane</keyword>
<feature type="transmembrane region" description="Helical" evidence="10">
    <location>
        <begin position="111"/>
        <end position="137"/>
    </location>
</feature>
<comment type="similarity">
    <text evidence="10">Belongs to the monovalent cation:proton antiporter 1 (CPA1) transporter (TC 2.A.36) family.</text>
</comment>
<feature type="transmembrane region" description="Helical" evidence="10">
    <location>
        <begin position="158"/>
        <end position="175"/>
    </location>
</feature>
<evidence type="ECO:0000256" key="1">
    <source>
        <dbReference type="ARBA" id="ARBA00004651"/>
    </source>
</evidence>
<dbReference type="InterPro" id="IPR006153">
    <property type="entry name" value="Cation/H_exchanger_TM"/>
</dbReference>
<keyword evidence="8 10" id="KW-0472">Membrane</keyword>
<dbReference type="GO" id="GO:0015386">
    <property type="term" value="F:potassium:proton antiporter activity"/>
    <property type="evidence" value="ECO:0007669"/>
    <property type="project" value="TreeGrafter"/>
</dbReference>
<organism evidence="12">
    <name type="scientific">uncultured Rubrobacteraceae bacterium</name>
    <dbReference type="NCBI Taxonomy" id="349277"/>
    <lineage>
        <taxon>Bacteria</taxon>
        <taxon>Bacillati</taxon>
        <taxon>Actinomycetota</taxon>
        <taxon>Rubrobacteria</taxon>
        <taxon>Rubrobacterales</taxon>
        <taxon>Rubrobacteraceae</taxon>
        <taxon>environmental samples</taxon>
    </lineage>
</organism>
<evidence type="ECO:0000256" key="4">
    <source>
        <dbReference type="ARBA" id="ARBA00022692"/>
    </source>
</evidence>
<feature type="domain" description="Cation/H+ exchanger transmembrane" evidence="11">
    <location>
        <begin position="248"/>
        <end position="422"/>
    </location>
</feature>
<reference evidence="12" key="1">
    <citation type="submission" date="2020-02" db="EMBL/GenBank/DDBJ databases">
        <authorList>
            <person name="Meier V. D."/>
        </authorList>
    </citation>
    <scope>NUCLEOTIDE SEQUENCE</scope>
    <source>
        <strain evidence="12">AVDCRST_MAG58</strain>
    </source>
</reference>
<evidence type="ECO:0000256" key="2">
    <source>
        <dbReference type="ARBA" id="ARBA00022448"/>
    </source>
</evidence>
<dbReference type="GO" id="GO:0098719">
    <property type="term" value="P:sodium ion import across plasma membrane"/>
    <property type="evidence" value="ECO:0007669"/>
    <property type="project" value="TreeGrafter"/>
</dbReference>
<accession>A0A6J4QMX9</accession>
<feature type="domain" description="Cation/H+ exchanger transmembrane" evidence="11">
    <location>
        <begin position="13"/>
        <end position="231"/>
    </location>
</feature>
<feature type="transmembrane region" description="Helical" evidence="10">
    <location>
        <begin position="365"/>
        <end position="386"/>
    </location>
</feature>
<dbReference type="Pfam" id="PF00999">
    <property type="entry name" value="Na_H_Exchanger"/>
    <property type="match status" value="2"/>
</dbReference>
<evidence type="ECO:0000313" key="12">
    <source>
        <dbReference type="EMBL" id="CAA9445335.1"/>
    </source>
</evidence>
<comment type="caution">
    <text evidence="10">Lacks conserved residue(s) required for the propagation of feature annotation.</text>
</comment>
<evidence type="ECO:0000256" key="9">
    <source>
        <dbReference type="ARBA" id="ARBA00023201"/>
    </source>
</evidence>
<keyword evidence="5 10" id="KW-1133">Transmembrane helix</keyword>
<keyword evidence="2 10" id="KW-0813">Transport</keyword>
<evidence type="ECO:0000256" key="5">
    <source>
        <dbReference type="ARBA" id="ARBA00022989"/>
    </source>
</evidence>